<accession>A0A0S4J2D5</accession>
<keyword evidence="2" id="KW-1185">Reference proteome</keyword>
<dbReference type="VEuPathDB" id="TriTrypDB:BSAL_05710"/>
<dbReference type="AlphaFoldDB" id="A0A0S4J2D5"/>
<dbReference type="EMBL" id="CYKH01000903">
    <property type="protein sequence ID" value="CUG62308.1"/>
    <property type="molecule type" value="Genomic_DNA"/>
</dbReference>
<organism evidence="1 2">
    <name type="scientific">Bodo saltans</name>
    <name type="common">Flagellated protozoan</name>
    <dbReference type="NCBI Taxonomy" id="75058"/>
    <lineage>
        <taxon>Eukaryota</taxon>
        <taxon>Discoba</taxon>
        <taxon>Euglenozoa</taxon>
        <taxon>Kinetoplastea</taxon>
        <taxon>Metakinetoplastina</taxon>
        <taxon>Eubodonida</taxon>
        <taxon>Bodonidae</taxon>
        <taxon>Bodo</taxon>
    </lineage>
</organism>
<gene>
    <name evidence="1" type="ORF">BSAL_05710</name>
</gene>
<dbReference type="Proteomes" id="UP000051952">
    <property type="component" value="Unassembled WGS sequence"/>
</dbReference>
<evidence type="ECO:0000313" key="2">
    <source>
        <dbReference type="Proteomes" id="UP000051952"/>
    </source>
</evidence>
<proteinExistence type="predicted"/>
<evidence type="ECO:0000313" key="1">
    <source>
        <dbReference type="EMBL" id="CUG62308.1"/>
    </source>
</evidence>
<name>A0A0S4J2D5_BODSA</name>
<reference evidence="2" key="1">
    <citation type="submission" date="2015-09" db="EMBL/GenBank/DDBJ databases">
        <authorList>
            <consortium name="Pathogen Informatics"/>
        </authorList>
    </citation>
    <scope>NUCLEOTIDE SEQUENCE [LARGE SCALE GENOMIC DNA]</scope>
    <source>
        <strain evidence="2">Lake Konstanz</strain>
    </source>
</reference>
<sequence>MDKLLEKLPMELTDTKSLRHVVIQHPTEEWILSSLPERLSATLHGKRWSKEQQEHLQSLIAQAQRMRNAAQAIVGDGRGDPLTASPSKLLATPLRKRSQRDAADETLQLERTVMQRAMMQCDLYLPQPPTSSTLAFLLKHHRIPAVYADRIAEESPGGVQGLMRLFEDLIDSELPATAMSSRHNTSGEERVDSTYDVDDGTLATLLLMDASTTSIVSSIGSKENKNKGTASLVPSKKIYFYHDGTGINSRARESNSLKKQILYENIAKAVDSSKLQIEPNWLKRATARGRPCPAALFNATSFARDTQLRVSAVEDVIAVIENRKRHASHLQQRNLLKPLSPVDEMHHKQPMYSPLSKAERDRCDTAWHDHPFYVFLDEDDVKEEAEIEKEKRAKLASSGSLDFHVARSLSRYASVIQGHGAMFNKHHLRLEEEALDWTSSGPMARSDAEQKYLAIQLVKEQQHAIYEKIRQNIDNRTRSPLGKHKDVPSPAKVSLRLAELSAPRNTSPPPVIPFFKEHELEIAKHQANEQLVTSNARHVTLPVFLNIRSFA</sequence>
<protein>
    <submittedName>
        <fullName evidence="1">Uncharacterized protein</fullName>
    </submittedName>
</protein>